<evidence type="ECO:0000313" key="2">
    <source>
        <dbReference type="Proteomes" id="UP000005291"/>
    </source>
</evidence>
<dbReference type="Proteomes" id="UP000005291">
    <property type="component" value="Unassembled WGS sequence"/>
</dbReference>
<dbReference type="EMBL" id="CAIN01000347">
    <property type="protein sequence ID" value="CCI28088.1"/>
    <property type="molecule type" value="Genomic_DNA"/>
</dbReference>
<comment type="caution">
    <text evidence="1">The sequence shown here is derived from an EMBL/GenBank/DDBJ whole genome shotgun (WGS) entry which is preliminary data.</text>
</comment>
<evidence type="ECO:0000313" key="1">
    <source>
        <dbReference type="EMBL" id="CCI28088.1"/>
    </source>
</evidence>
<proteinExistence type="predicted"/>
<dbReference type="RefSeq" id="WP_002795248.1">
    <property type="nucleotide sequence ID" value="NZ_HE973651.1"/>
</dbReference>
<organism evidence="1 2">
    <name type="scientific">Microcystis aeruginosa PCC 9808</name>
    <dbReference type="NCBI Taxonomy" id="1160284"/>
    <lineage>
        <taxon>Bacteria</taxon>
        <taxon>Bacillati</taxon>
        <taxon>Cyanobacteriota</taxon>
        <taxon>Cyanophyceae</taxon>
        <taxon>Oscillatoriophycideae</taxon>
        <taxon>Chroococcales</taxon>
        <taxon>Microcystaceae</taxon>
        <taxon>Microcystis</taxon>
    </lineage>
</organism>
<name>I4I1B4_MICAE</name>
<dbReference type="HOGENOM" id="CLU_2382883_0_0_3"/>
<reference evidence="1 2" key="1">
    <citation type="submission" date="2012-04" db="EMBL/GenBank/DDBJ databases">
        <authorList>
            <person name="Genoscope - CEA"/>
        </authorList>
    </citation>
    <scope>NUCLEOTIDE SEQUENCE [LARGE SCALE GENOMIC DNA]</scope>
    <source>
        <strain evidence="1 2">9808</strain>
    </source>
</reference>
<accession>I4I1B4</accession>
<sequence>MITIGFEKGARSALIGVLGQDDQAPILSSPVGALSFIGENSLLVAASRDLNRFWTQVEEGLEADSPLQELISSHAKLITCPIELKPLRGNDRHV</sequence>
<gene>
    <name evidence="1" type="ORF">MICAG_4100004</name>
</gene>
<dbReference type="AlphaFoldDB" id="I4I1B4"/>
<protein>
    <submittedName>
        <fullName evidence="1">Uncharacterized protein</fullName>
    </submittedName>
</protein>